<dbReference type="Pfam" id="PF13556">
    <property type="entry name" value="HTH_30"/>
    <property type="match status" value="1"/>
</dbReference>
<dbReference type="InterPro" id="IPR051448">
    <property type="entry name" value="CdaR-like_regulators"/>
</dbReference>
<feature type="domain" description="PucR C-terminal helix-turn-helix" evidence="3">
    <location>
        <begin position="491"/>
        <end position="548"/>
    </location>
</feature>
<dbReference type="PANTHER" id="PTHR33744:SF17">
    <property type="entry name" value="CONSERVED PROTEIN"/>
    <property type="match status" value="1"/>
</dbReference>
<dbReference type="InterPro" id="IPR042070">
    <property type="entry name" value="PucR_C-HTH_sf"/>
</dbReference>
<dbReference type="InterPro" id="IPR025736">
    <property type="entry name" value="PucR_C-HTH_dom"/>
</dbReference>
<comment type="caution">
    <text evidence="4">The sequence shown here is derived from an EMBL/GenBank/DDBJ whole genome shotgun (WGS) entry which is preliminary data.</text>
</comment>
<evidence type="ECO:0000256" key="1">
    <source>
        <dbReference type="SAM" id="MobiDB-lite"/>
    </source>
</evidence>
<dbReference type="AlphaFoldDB" id="A0A7W5YAY3"/>
<dbReference type="Pfam" id="PF07905">
    <property type="entry name" value="PucR"/>
    <property type="match status" value="1"/>
</dbReference>
<feature type="compositionally biased region" description="Gly residues" evidence="1">
    <location>
        <begin position="331"/>
        <end position="359"/>
    </location>
</feature>
<dbReference type="GeneID" id="95393500"/>
<accession>A0A7W5YAY3</accession>
<name>A0A7W5YAY3_9ACTN</name>
<evidence type="ECO:0000313" key="4">
    <source>
        <dbReference type="EMBL" id="MBB3731403.1"/>
    </source>
</evidence>
<proteinExistence type="predicted"/>
<gene>
    <name evidence="4" type="ORF">FHR33_007263</name>
</gene>
<evidence type="ECO:0000313" key="5">
    <source>
        <dbReference type="Proteomes" id="UP000579945"/>
    </source>
</evidence>
<dbReference type="Proteomes" id="UP000579945">
    <property type="component" value="Unassembled WGS sequence"/>
</dbReference>
<dbReference type="InterPro" id="IPR012914">
    <property type="entry name" value="PucR_dom"/>
</dbReference>
<dbReference type="PANTHER" id="PTHR33744">
    <property type="entry name" value="CARBOHYDRATE DIACID REGULATOR"/>
    <property type="match status" value="1"/>
</dbReference>
<keyword evidence="5" id="KW-1185">Reference proteome</keyword>
<protein>
    <recommendedName>
        <fullName evidence="6">Regulatory protein</fullName>
    </recommendedName>
</protein>
<dbReference type="Gene3D" id="1.10.10.2840">
    <property type="entry name" value="PucR C-terminal helix-turn-helix domain"/>
    <property type="match status" value="1"/>
</dbReference>
<dbReference type="RefSeq" id="WP_183657387.1">
    <property type="nucleotide sequence ID" value="NZ_BAAAXX010000037.1"/>
</dbReference>
<dbReference type="EMBL" id="JACIBV010000001">
    <property type="protein sequence ID" value="MBB3731403.1"/>
    <property type="molecule type" value="Genomic_DNA"/>
</dbReference>
<evidence type="ECO:0000259" key="2">
    <source>
        <dbReference type="Pfam" id="PF07905"/>
    </source>
</evidence>
<feature type="region of interest" description="Disordered" evidence="1">
    <location>
        <begin position="325"/>
        <end position="359"/>
    </location>
</feature>
<sequence>MRLKDLVQDDHLALKVLTGHDLLDRRVRGVATTDLPDPSRFVKPGELVLTELTWHTGADSAKEFVDRLGDVAALVCGTALKVPPTDLIDVCAHAGLPLLTLPVDVPFSRLTEHVLRALIAELGSNPRRPYGGRRRLASTLVDGGSLTKLVDTVAGELDVPCWVMSATGRVIVGSQPLNEDSRARLAHTFLTARFLPGMVDGLSVFPISKGVPHRIANWFLAYRGEDVQGDSEDVIVELAALVALERSRMEAAHRIERRVLDQLLQLLESGDADLPGLVSRLHTLHVETEHGLLVVALTAGGSEVSVAVLDELLRPLAPGIVTASHAPGSWGSAGTGASGPGSPGTRGPGTSGSGVTGSGAAGSGVAASGYAGSAGEAVALVPLAGNSAAELAEHLVRGARILEAGLGEERISLGVSSVTTGPAGLNGLIEEARHARSLASLGTGKVSVVTGDDVSSHRTLLAAIPDPLRRSFRSRLLGRLEAYDATNQTELLETLETFLEESGSWAATADRLHVHVNTLRYRLKRIEELTGRSLNSWDERVDFLLALRMR</sequence>
<organism evidence="4 5">
    <name type="scientific">Nonomuraea dietziae</name>
    <dbReference type="NCBI Taxonomy" id="65515"/>
    <lineage>
        <taxon>Bacteria</taxon>
        <taxon>Bacillati</taxon>
        <taxon>Actinomycetota</taxon>
        <taxon>Actinomycetes</taxon>
        <taxon>Streptosporangiales</taxon>
        <taxon>Streptosporangiaceae</taxon>
        <taxon>Nonomuraea</taxon>
    </lineage>
</organism>
<evidence type="ECO:0008006" key="6">
    <source>
        <dbReference type="Google" id="ProtNLM"/>
    </source>
</evidence>
<feature type="domain" description="Purine catabolism PurC-like" evidence="2">
    <location>
        <begin position="5"/>
        <end position="118"/>
    </location>
</feature>
<reference evidence="4 5" key="1">
    <citation type="submission" date="2020-08" db="EMBL/GenBank/DDBJ databases">
        <title>Sequencing the genomes of 1000 actinobacteria strains.</title>
        <authorList>
            <person name="Klenk H.-P."/>
        </authorList>
    </citation>
    <scope>NUCLEOTIDE SEQUENCE [LARGE SCALE GENOMIC DNA]</scope>
    <source>
        <strain evidence="4 5">DSM 44320</strain>
    </source>
</reference>
<evidence type="ECO:0000259" key="3">
    <source>
        <dbReference type="Pfam" id="PF13556"/>
    </source>
</evidence>